<accession>A0ACC6V150</accession>
<keyword evidence="1" id="KW-0540">Nuclease</keyword>
<dbReference type="Proteomes" id="UP000033636">
    <property type="component" value="Unassembled WGS sequence"/>
</dbReference>
<sequence>MSSVPESFRLEEARAVQRRLAQRVVERPLGEVDVVAAVDVAYEGDLAFSAAVAYSMREGRVLAAARSINKALFPYVPTLLSFRELMPMVRALLKLPAKYDVVMVDGQGKAHPYRLGIASHLGVVLDVASIGVAKSKLYGEVVGDKLIDPKDGEVIGAVVRCKKPLYVSVGHKATLEDAASLVKSLCTDSAMPLPILLAHNEANRAKRIKPKAFDKWGEAYE</sequence>
<keyword evidence="1" id="KW-0378">Hydrolase</keyword>
<dbReference type="EMBL" id="JZWT02000012">
    <property type="protein sequence ID" value="MFB6490686.1"/>
    <property type="molecule type" value="Genomic_DNA"/>
</dbReference>
<organism evidence="1 2">
    <name type="scientific">Thermoproteus sp. AZ2</name>
    <dbReference type="NCBI Taxonomy" id="1609232"/>
    <lineage>
        <taxon>Archaea</taxon>
        <taxon>Thermoproteota</taxon>
        <taxon>Thermoprotei</taxon>
        <taxon>Thermoproteales</taxon>
        <taxon>Thermoproteaceae</taxon>
        <taxon>Thermoproteus</taxon>
    </lineage>
</organism>
<comment type="caution">
    <text evidence="1">The sequence shown here is derived from an EMBL/GenBank/DDBJ whole genome shotgun (WGS) entry which is preliminary data.</text>
</comment>
<evidence type="ECO:0000313" key="1">
    <source>
        <dbReference type="EMBL" id="MFB6490686.1"/>
    </source>
</evidence>
<gene>
    <name evidence="1" type="ORF">TU35_005480</name>
</gene>
<keyword evidence="1" id="KW-0255">Endonuclease</keyword>
<name>A0ACC6V150_9CREN</name>
<reference evidence="1" key="1">
    <citation type="submission" date="2024-07" db="EMBL/GenBank/DDBJ databases">
        <title>Metagenome and Metagenome-Assembled Genomes of Archaea from a hot spring from the geothermal field of Los Azufres, Mexico.</title>
        <authorList>
            <person name="Marin-Paredes R."/>
            <person name="Martinez-Romero E."/>
            <person name="Servin-Garciduenas L.E."/>
        </authorList>
    </citation>
    <scope>NUCLEOTIDE SEQUENCE</scope>
</reference>
<protein>
    <submittedName>
        <fullName evidence="1">Endonuclease V</fullName>
    </submittedName>
</protein>
<evidence type="ECO:0000313" key="2">
    <source>
        <dbReference type="Proteomes" id="UP000033636"/>
    </source>
</evidence>
<proteinExistence type="predicted"/>